<reference evidence="4" key="1">
    <citation type="submission" date="2018-02" db="EMBL/GenBank/DDBJ databases">
        <authorList>
            <person name="Moore K."/>
            <person name="Momper L."/>
        </authorList>
    </citation>
    <scope>NUCLEOTIDE SEQUENCE [LARGE SCALE GENOMIC DNA]</scope>
    <source>
        <strain evidence="4">ULC18</strain>
    </source>
</reference>
<proteinExistence type="predicted"/>
<reference evidence="3 4" key="2">
    <citation type="submission" date="2018-03" db="EMBL/GenBank/DDBJ databases">
        <title>The ancient ancestry and fast evolution of plastids.</title>
        <authorList>
            <person name="Moore K.R."/>
            <person name="Magnabosco C."/>
            <person name="Momper L."/>
            <person name="Gold D.A."/>
            <person name="Bosak T."/>
            <person name="Fournier G.P."/>
        </authorList>
    </citation>
    <scope>NUCLEOTIDE SEQUENCE [LARGE SCALE GENOMIC DNA]</scope>
    <source>
        <strain evidence="3 4">ULC18</strain>
    </source>
</reference>
<dbReference type="SUPFAM" id="SSF101898">
    <property type="entry name" value="NHL repeat"/>
    <property type="match status" value="1"/>
</dbReference>
<sequence length="385" mass="39627">MKIRLHAPVFLSLFTLIGFAAAKADAALLIGNSESNTIIIFDESTGTFQGNFVTPGLGGLRAPDDLTIGPDGNVYVSSGGNSGLNLFDPTYPQDSAVLRFSPIGEFLGVAASGSGLIRPYGNAFGPDGSLFVSSFRTNEILRYDGTTGAFLGVFASDHNGGFGTLNGLNGPNGLLFAPDGSLYVTTEGTANDVKGDLAFAYASQVLRYTPEQVAGLASTATPSVFIDQPDLLPETPGFISLLGLALAPSEDSLYVSDFAGGIRQYDLADSLLSVISTNYTGTIPSSNFVGSLTFGSGDNSENLYAIGFDTTNKNIGSVLAYADAEGSAATFSGALFTNSSLERPIGVVATNAAGVPEPSTVAGLLLGLGGLGVARLRQRRSPIKP</sequence>
<dbReference type="RefSeq" id="WP_106254620.1">
    <property type="nucleotide sequence ID" value="NZ_CAWNSW010000025.1"/>
</dbReference>
<feature type="signal peptide" evidence="1">
    <location>
        <begin position="1"/>
        <end position="20"/>
    </location>
</feature>
<keyword evidence="4" id="KW-1185">Reference proteome</keyword>
<dbReference type="PANTHER" id="PTHR40274:SF3">
    <property type="entry name" value="VIRGINIAMYCIN B LYASE"/>
    <property type="match status" value="1"/>
</dbReference>
<gene>
    <name evidence="3" type="ORF">C7B82_01880</name>
</gene>
<accession>A0A2T1EPT7</accession>
<evidence type="ECO:0000259" key="2">
    <source>
        <dbReference type="Pfam" id="PF07589"/>
    </source>
</evidence>
<dbReference type="InterPro" id="IPR051344">
    <property type="entry name" value="Vgb"/>
</dbReference>
<evidence type="ECO:0000256" key="1">
    <source>
        <dbReference type="SAM" id="SignalP"/>
    </source>
</evidence>
<dbReference type="InterPro" id="IPR011042">
    <property type="entry name" value="6-blade_b-propeller_TolB-like"/>
</dbReference>
<dbReference type="OrthoDB" id="476591at2"/>
<dbReference type="Gene3D" id="2.120.10.30">
    <property type="entry name" value="TolB, C-terminal domain"/>
    <property type="match status" value="1"/>
</dbReference>
<comment type="caution">
    <text evidence="3">The sequence shown here is derived from an EMBL/GenBank/DDBJ whole genome shotgun (WGS) entry which is preliminary data.</text>
</comment>
<dbReference type="Pfam" id="PF07589">
    <property type="entry name" value="PEP-CTERM"/>
    <property type="match status" value="1"/>
</dbReference>
<evidence type="ECO:0000313" key="3">
    <source>
        <dbReference type="EMBL" id="PSB34678.1"/>
    </source>
</evidence>
<dbReference type="Proteomes" id="UP000239576">
    <property type="component" value="Unassembled WGS sequence"/>
</dbReference>
<organism evidence="3 4">
    <name type="scientific">Stenomitos frigidus ULC18</name>
    <dbReference type="NCBI Taxonomy" id="2107698"/>
    <lineage>
        <taxon>Bacteria</taxon>
        <taxon>Bacillati</taxon>
        <taxon>Cyanobacteriota</taxon>
        <taxon>Cyanophyceae</taxon>
        <taxon>Leptolyngbyales</taxon>
        <taxon>Leptolyngbyaceae</taxon>
        <taxon>Stenomitos</taxon>
    </lineage>
</organism>
<dbReference type="NCBIfam" id="TIGR02595">
    <property type="entry name" value="PEP_CTERM"/>
    <property type="match status" value="1"/>
</dbReference>
<dbReference type="InterPro" id="IPR013424">
    <property type="entry name" value="Ice-binding_C"/>
</dbReference>
<feature type="chain" id="PRO_5015740226" evidence="1">
    <location>
        <begin position="21"/>
        <end position="385"/>
    </location>
</feature>
<feature type="domain" description="Ice-binding protein C-terminal" evidence="2">
    <location>
        <begin position="355"/>
        <end position="377"/>
    </location>
</feature>
<name>A0A2T1EPT7_9CYAN</name>
<dbReference type="EMBL" id="PVWK01000012">
    <property type="protein sequence ID" value="PSB34678.1"/>
    <property type="molecule type" value="Genomic_DNA"/>
</dbReference>
<keyword evidence="1" id="KW-0732">Signal</keyword>
<evidence type="ECO:0000313" key="4">
    <source>
        <dbReference type="Proteomes" id="UP000239576"/>
    </source>
</evidence>
<protein>
    <submittedName>
        <fullName evidence="3">PEP-CTERM sorting domain-containing protein</fullName>
    </submittedName>
</protein>
<dbReference type="PANTHER" id="PTHR40274">
    <property type="entry name" value="VIRGINIAMYCIN B LYASE"/>
    <property type="match status" value="1"/>
</dbReference>
<dbReference type="AlphaFoldDB" id="A0A2T1EPT7"/>